<comment type="caution">
    <text evidence="2">The sequence shown here is derived from an EMBL/GenBank/DDBJ whole genome shotgun (WGS) entry which is preliminary data.</text>
</comment>
<organism evidence="2 3">
    <name type="scientific">Forsythia ovata</name>
    <dbReference type="NCBI Taxonomy" id="205694"/>
    <lineage>
        <taxon>Eukaryota</taxon>
        <taxon>Viridiplantae</taxon>
        <taxon>Streptophyta</taxon>
        <taxon>Embryophyta</taxon>
        <taxon>Tracheophyta</taxon>
        <taxon>Spermatophyta</taxon>
        <taxon>Magnoliopsida</taxon>
        <taxon>eudicotyledons</taxon>
        <taxon>Gunneridae</taxon>
        <taxon>Pentapetalae</taxon>
        <taxon>asterids</taxon>
        <taxon>lamiids</taxon>
        <taxon>Lamiales</taxon>
        <taxon>Oleaceae</taxon>
        <taxon>Forsythieae</taxon>
        <taxon>Forsythia</taxon>
    </lineage>
</organism>
<feature type="region of interest" description="Disordered" evidence="1">
    <location>
        <begin position="83"/>
        <end position="102"/>
    </location>
</feature>
<dbReference type="AlphaFoldDB" id="A0ABD1UEI4"/>
<reference evidence="3" key="1">
    <citation type="submission" date="2024-07" db="EMBL/GenBank/DDBJ databases">
        <title>Two chromosome-level genome assemblies of Korean endemic species Abeliophyllum distichum and Forsythia ovata (Oleaceae).</title>
        <authorList>
            <person name="Jang H."/>
        </authorList>
    </citation>
    <scope>NUCLEOTIDE SEQUENCE [LARGE SCALE GENOMIC DNA]</scope>
</reference>
<accession>A0ABD1UEI4</accession>
<protein>
    <submittedName>
        <fullName evidence="2">Uncharacterized protein</fullName>
    </submittedName>
</protein>
<name>A0ABD1UEI4_9LAMI</name>
<dbReference type="Proteomes" id="UP001604277">
    <property type="component" value="Unassembled WGS sequence"/>
</dbReference>
<evidence type="ECO:0000256" key="1">
    <source>
        <dbReference type="SAM" id="MobiDB-lite"/>
    </source>
</evidence>
<proteinExistence type="predicted"/>
<dbReference type="EMBL" id="JBFOLJ010000007">
    <property type="protein sequence ID" value="KAL2522918.1"/>
    <property type="molecule type" value="Genomic_DNA"/>
</dbReference>
<sequence>MADSCLKMGLKFQMKSYLEEEESGCAGSHDIRGDFQCCRATIVRCRYISTGASLAADPKASGGLDLLVVGVGGLASLVGAGGDEGSSVGDSAGGNESEGRDAEGVEDFGAEDFGTDDFGAGTGDDDLGTCTGEAFGVAVGDLIFFGDGADFGKYALGAGEGEESTVTSPATHEKNKCKNKHLAGHF</sequence>
<gene>
    <name evidence="2" type="ORF">Fot_26841</name>
</gene>
<keyword evidence="3" id="KW-1185">Reference proteome</keyword>
<evidence type="ECO:0000313" key="2">
    <source>
        <dbReference type="EMBL" id="KAL2522918.1"/>
    </source>
</evidence>
<evidence type="ECO:0000313" key="3">
    <source>
        <dbReference type="Proteomes" id="UP001604277"/>
    </source>
</evidence>